<sequence length="226" mass="24947">NQLSSSLVLKRIMNLPFSRLLVVVGLFLSSSALTPEECQPLLTPLSLDDPSVMYNRSNFIAGYTNNDIYNGILKVTQSSWLKLTPTSNSKVVVMSQENMINGACFASAVNVTIDGNTATTSIGNISSSLHLLPSCEGCLLFSIESTVRDLDKVLQFMKLNSTVIVEEHNVRALYLMARESMVKDSDLEHFKQQASCLGFSGEPDFHYDPKNGNTPVRPNQETNMIF</sequence>
<keyword evidence="2" id="KW-1185">Reference proteome</keyword>
<reference evidence="1" key="1">
    <citation type="submission" date="2022-04" db="EMBL/GenBank/DDBJ databases">
        <title>Jade perch genome.</title>
        <authorList>
            <person name="Chao B."/>
        </authorList>
    </citation>
    <scope>NUCLEOTIDE SEQUENCE</scope>
    <source>
        <strain evidence="1">CB-2022</strain>
    </source>
</reference>
<feature type="non-terminal residue" evidence="1">
    <location>
        <position position="1"/>
    </location>
</feature>
<dbReference type="Proteomes" id="UP000831701">
    <property type="component" value="Chromosome 18"/>
</dbReference>
<proteinExistence type="predicted"/>
<evidence type="ECO:0000313" key="2">
    <source>
        <dbReference type="Proteomes" id="UP000831701"/>
    </source>
</evidence>
<organism evidence="1 2">
    <name type="scientific">Scortum barcoo</name>
    <name type="common">barcoo grunter</name>
    <dbReference type="NCBI Taxonomy" id="214431"/>
    <lineage>
        <taxon>Eukaryota</taxon>
        <taxon>Metazoa</taxon>
        <taxon>Chordata</taxon>
        <taxon>Craniata</taxon>
        <taxon>Vertebrata</taxon>
        <taxon>Euteleostomi</taxon>
        <taxon>Actinopterygii</taxon>
        <taxon>Neopterygii</taxon>
        <taxon>Teleostei</taxon>
        <taxon>Neoteleostei</taxon>
        <taxon>Acanthomorphata</taxon>
        <taxon>Eupercaria</taxon>
        <taxon>Centrarchiformes</taxon>
        <taxon>Terapontoidei</taxon>
        <taxon>Terapontidae</taxon>
        <taxon>Scortum</taxon>
    </lineage>
</organism>
<comment type="caution">
    <text evidence="1">The sequence shown here is derived from an EMBL/GenBank/DDBJ whole genome shotgun (WGS) entry which is preliminary data.</text>
</comment>
<accession>A0ACB8VTI5</accession>
<evidence type="ECO:0000313" key="1">
    <source>
        <dbReference type="EMBL" id="KAI3359015.1"/>
    </source>
</evidence>
<dbReference type="EMBL" id="CM041548">
    <property type="protein sequence ID" value="KAI3359015.1"/>
    <property type="molecule type" value="Genomic_DNA"/>
</dbReference>
<name>A0ACB8VTI5_9TELE</name>
<gene>
    <name evidence="1" type="ORF">L3Q82_015399</name>
</gene>
<protein>
    <submittedName>
        <fullName evidence="1">Uncharacterized protein</fullName>
    </submittedName>
</protein>